<dbReference type="Proteomes" id="UP000195305">
    <property type="component" value="Unassembled WGS sequence"/>
</dbReference>
<dbReference type="Pfam" id="PF00126">
    <property type="entry name" value="HTH_1"/>
    <property type="match status" value="1"/>
</dbReference>
<keyword evidence="3" id="KW-0238">DNA-binding</keyword>
<gene>
    <name evidence="5" type="ORF">B5E75_01895</name>
</gene>
<evidence type="ECO:0000256" key="2">
    <source>
        <dbReference type="ARBA" id="ARBA00023015"/>
    </source>
</evidence>
<dbReference type="RefSeq" id="WP_087296900.1">
    <property type="nucleotide sequence ID" value="NZ_JAUDCK010000015.1"/>
</dbReference>
<name>A0A1Y4T1H4_9FIRM</name>
<keyword evidence="4" id="KW-0804">Transcription</keyword>
<dbReference type="InterPro" id="IPR036390">
    <property type="entry name" value="WH_DNA-bd_sf"/>
</dbReference>
<evidence type="ECO:0000256" key="1">
    <source>
        <dbReference type="ARBA" id="ARBA00009437"/>
    </source>
</evidence>
<dbReference type="CDD" id="cd05466">
    <property type="entry name" value="PBP2_LTTR_substrate"/>
    <property type="match status" value="1"/>
</dbReference>
<dbReference type="SUPFAM" id="SSF46785">
    <property type="entry name" value="Winged helix' DNA-binding domain"/>
    <property type="match status" value="1"/>
</dbReference>
<dbReference type="GO" id="GO:0003700">
    <property type="term" value="F:DNA-binding transcription factor activity"/>
    <property type="evidence" value="ECO:0007669"/>
    <property type="project" value="InterPro"/>
</dbReference>
<proteinExistence type="inferred from homology"/>
<dbReference type="InterPro" id="IPR005119">
    <property type="entry name" value="LysR_subst-bd"/>
</dbReference>
<accession>A0A1Y4T1H4</accession>
<dbReference type="PRINTS" id="PR00039">
    <property type="entry name" value="HTHLYSR"/>
</dbReference>
<dbReference type="PROSITE" id="PS50931">
    <property type="entry name" value="HTH_LYSR"/>
    <property type="match status" value="1"/>
</dbReference>
<dbReference type="Gene3D" id="3.40.190.290">
    <property type="match status" value="1"/>
</dbReference>
<dbReference type="Pfam" id="PF03466">
    <property type="entry name" value="LysR_substrate"/>
    <property type="match status" value="1"/>
</dbReference>
<dbReference type="InterPro" id="IPR050950">
    <property type="entry name" value="HTH-type_LysR_regulators"/>
</dbReference>
<dbReference type="Gene3D" id="1.10.10.10">
    <property type="entry name" value="Winged helix-like DNA-binding domain superfamily/Winged helix DNA-binding domain"/>
    <property type="match status" value="1"/>
</dbReference>
<sequence>MELRVLQYFLAIAREETISGAAQQLHITQPTLSRQIKELEDELGKTLFVRSNKKITLTEEGMILRQRAEEIVNLVDKTELEIMSTDSHLKGEIYIGSGESHALKIITKAIKKIQAQYPDIQFHIHSGNAPDVIEKLDNGLIDFALLTPNSKINDYNHMLLPLSHHWGVLMLKDDPLAQKESITFEDLRDKPLIVSKELQQISDLVEWLHNDIEHLHIISSYTLLYNASLMVEDGLGYAICFDKLINTTGDSSLCFRPLSPHIEVPYYFIWKKYQILTRASQYFLNIVQDTIQELSQ</sequence>
<evidence type="ECO:0000256" key="4">
    <source>
        <dbReference type="ARBA" id="ARBA00023163"/>
    </source>
</evidence>
<comment type="similarity">
    <text evidence="1">Belongs to the LysR transcriptional regulatory family.</text>
</comment>
<reference evidence="5 6" key="1">
    <citation type="journal article" date="2018" name="BMC Genomics">
        <title>Whole genome sequencing and function prediction of 133 gut anaerobes isolated from chicken caecum in pure cultures.</title>
        <authorList>
            <person name="Medvecky M."/>
            <person name="Cejkova D."/>
            <person name="Polansky O."/>
            <person name="Karasova D."/>
            <person name="Kubasova T."/>
            <person name="Cizek A."/>
            <person name="Rychlik I."/>
        </authorList>
    </citation>
    <scope>NUCLEOTIDE SEQUENCE [LARGE SCALE GENOMIC DNA]</scope>
    <source>
        <strain evidence="5 6">An13</strain>
    </source>
</reference>
<dbReference type="EMBL" id="NFLJ01000004">
    <property type="protein sequence ID" value="OUQ36049.1"/>
    <property type="molecule type" value="Genomic_DNA"/>
</dbReference>
<evidence type="ECO:0000313" key="5">
    <source>
        <dbReference type="EMBL" id="OUQ36049.1"/>
    </source>
</evidence>
<dbReference type="SUPFAM" id="SSF53850">
    <property type="entry name" value="Periplasmic binding protein-like II"/>
    <property type="match status" value="1"/>
</dbReference>
<dbReference type="InterPro" id="IPR000847">
    <property type="entry name" value="LysR_HTH_N"/>
</dbReference>
<keyword evidence="2" id="KW-0805">Transcription regulation</keyword>
<evidence type="ECO:0000313" key="6">
    <source>
        <dbReference type="Proteomes" id="UP000195305"/>
    </source>
</evidence>
<dbReference type="PANTHER" id="PTHR30419:SF8">
    <property type="entry name" value="NITROGEN ASSIMILATION TRANSCRIPTIONAL ACTIVATOR-RELATED"/>
    <property type="match status" value="1"/>
</dbReference>
<dbReference type="InterPro" id="IPR036388">
    <property type="entry name" value="WH-like_DNA-bd_sf"/>
</dbReference>
<keyword evidence="6" id="KW-1185">Reference proteome</keyword>
<evidence type="ECO:0000256" key="3">
    <source>
        <dbReference type="ARBA" id="ARBA00023125"/>
    </source>
</evidence>
<dbReference type="OrthoDB" id="9803714at2"/>
<protein>
    <submittedName>
        <fullName evidence="5">LysR family transcriptional regulator</fullName>
    </submittedName>
</protein>
<dbReference type="PANTHER" id="PTHR30419">
    <property type="entry name" value="HTH-TYPE TRANSCRIPTIONAL REGULATOR YBHD"/>
    <property type="match status" value="1"/>
</dbReference>
<comment type="caution">
    <text evidence="5">The sequence shown here is derived from an EMBL/GenBank/DDBJ whole genome shotgun (WGS) entry which is preliminary data.</text>
</comment>
<dbReference type="AlphaFoldDB" id="A0A1Y4T1H4"/>
<dbReference type="GO" id="GO:0003677">
    <property type="term" value="F:DNA binding"/>
    <property type="evidence" value="ECO:0007669"/>
    <property type="project" value="UniProtKB-KW"/>
</dbReference>
<dbReference type="FunFam" id="1.10.10.10:FF:000001">
    <property type="entry name" value="LysR family transcriptional regulator"/>
    <property type="match status" value="1"/>
</dbReference>
<dbReference type="GO" id="GO:0005829">
    <property type="term" value="C:cytosol"/>
    <property type="evidence" value="ECO:0007669"/>
    <property type="project" value="TreeGrafter"/>
</dbReference>
<organism evidence="5 6">
    <name type="scientific">Massilimicrobiota timonensis</name>
    <dbReference type="NCBI Taxonomy" id="1776392"/>
    <lineage>
        <taxon>Bacteria</taxon>
        <taxon>Bacillati</taxon>
        <taxon>Bacillota</taxon>
        <taxon>Erysipelotrichia</taxon>
        <taxon>Erysipelotrichales</taxon>
        <taxon>Erysipelotrichaceae</taxon>
        <taxon>Massilimicrobiota</taxon>
    </lineage>
</organism>